<keyword evidence="4" id="KW-1185">Reference proteome</keyword>
<dbReference type="Proteomes" id="UP000541558">
    <property type="component" value="Unassembled WGS sequence"/>
</dbReference>
<evidence type="ECO:0000313" key="3">
    <source>
        <dbReference type="EMBL" id="KAF5313490.1"/>
    </source>
</evidence>
<dbReference type="InterPro" id="IPR022210">
    <property type="entry name" value="TF_GCR1-like"/>
</dbReference>
<accession>A0A8H5AYM0</accession>
<name>A0A8H5AYM0_9AGAR</name>
<comment type="caution">
    <text evidence="3">The sequence shown here is derived from an EMBL/GenBank/DDBJ whole genome shotgun (WGS) entry which is preliminary data.</text>
</comment>
<evidence type="ECO:0000313" key="4">
    <source>
        <dbReference type="Proteomes" id="UP000541558"/>
    </source>
</evidence>
<feature type="compositionally biased region" description="Polar residues" evidence="1">
    <location>
        <begin position="29"/>
        <end position="41"/>
    </location>
</feature>
<reference evidence="3 4" key="1">
    <citation type="journal article" date="2020" name="ISME J.">
        <title>Uncovering the hidden diversity of litter-decomposition mechanisms in mushroom-forming fungi.</title>
        <authorList>
            <person name="Floudas D."/>
            <person name="Bentzer J."/>
            <person name="Ahren D."/>
            <person name="Johansson T."/>
            <person name="Persson P."/>
            <person name="Tunlid A."/>
        </authorList>
    </citation>
    <scope>NUCLEOTIDE SEQUENCE [LARGE SCALE GENOMIC DNA]</scope>
    <source>
        <strain evidence="3 4">CBS 175.51</strain>
    </source>
</reference>
<evidence type="ECO:0000256" key="1">
    <source>
        <dbReference type="SAM" id="MobiDB-lite"/>
    </source>
</evidence>
<dbReference type="EMBL" id="JAACJK010000224">
    <property type="protein sequence ID" value="KAF5313490.1"/>
    <property type="molecule type" value="Genomic_DNA"/>
</dbReference>
<feature type="region of interest" description="Disordered" evidence="1">
    <location>
        <begin position="20"/>
        <end position="61"/>
    </location>
</feature>
<dbReference type="AlphaFoldDB" id="A0A8H5AYM0"/>
<sequence length="251" mass="28434">MERYTVPSNPIPSTRAVKITHAKRVHLSPSPSTHLTPTNHGSTHEEDISTSKSPIGVTPRTPAISGSGTVYPYATFPLSTKLETRAAQVREISLLEKKISEEKLKHNAFEWVEDSPNRGASEWLPVFHGYWKPSSHQTPSLKDIWMENEYGIGQCFSIKELKQHWGVRWRRNTNGLKVEGVRRDKVVDLVRRLIAQDGWDEERALRFLKEKCDIPSKSAPYLKNLRAFITFLGSDKNSGIQKIIDSSVGFS</sequence>
<dbReference type="Pfam" id="PF12550">
    <property type="entry name" value="GCR1_C"/>
    <property type="match status" value="1"/>
</dbReference>
<evidence type="ECO:0000259" key="2">
    <source>
        <dbReference type="Pfam" id="PF12550"/>
    </source>
</evidence>
<dbReference type="OrthoDB" id="3264175at2759"/>
<proteinExistence type="predicted"/>
<organism evidence="3 4">
    <name type="scientific">Ephemerocybe angulata</name>
    <dbReference type="NCBI Taxonomy" id="980116"/>
    <lineage>
        <taxon>Eukaryota</taxon>
        <taxon>Fungi</taxon>
        <taxon>Dikarya</taxon>
        <taxon>Basidiomycota</taxon>
        <taxon>Agaricomycotina</taxon>
        <taxon>Agaricomycetes</taxon>
        <taxon>Agaricomycetidae</taxon>
        <taxon>Agaricales</taxon>
        <taxon>Agaricineae</taxon>
        <taxon>Psathyrellaceae</taxon>
        <taxon>Ephemerocybe</taxon>
    </lineage>
</organism>
<protein>
    <recommendedName>
        <fullName evidence="2">Transcription activator GCR1-like domain-containing protein</fullName>
    </recommendedName>
</protein>
<gene>
    <name evidence="3" type="ORF">D9611_008633</name>
</gene>
<feature type="domain" description="Transcription activator GCR1-like" evidence="2">
    <location>
        <begin position="137"/>
        <end position="209"/>
    </location>
</feature>